<dbReference type="Proteomes" id="UP001446871">
    <property type="component" value="Unassembled WGS sequence"/>
</dbReference>
<reference evidence="1 2" key="1">
    <citation type="submission" date="2023-01" db="EMBL/GenBank/DDBJ databases">
        <title>Analysis of 21 Apiospora genomes using comparative genomics revels a genus with tremendous synthesis potential of carbohydrate active enzymes and secondary metabolites.</title>
        <authorList>
            <person name="Sorensen T."/>
        </authorList>
    </citation>
    <scope>NUCLEOTIDE SEQUENCE [LARGE SCALE GENOMIC DNA]</scope>
    <source>
        <strain evidence="1 2">CBS 83171</strain>
    </source>
</reference>
<sequence>MGHIHGWYISKDRTSVIATLLFEMQLLFQGRQQQLRQQHHYQHYYLIIVIYQLFQLDGTDRIGSQVSGNLRC</sequence>
<organism evidence="1 2">
    <name type="scientific">Apiospora saccharicola</name>
    <dbReference type="NCBI Taxonomy" id="335842"/>
    <lineage>
        <taxon>Eukaryota</taxon>
        <taxon>Fungi</taxon>
        <taxon>Dikarya</taxon>
        <taxon>Ascomycota</taxon>
        <taxon>Pezizomycotina</taxon>
        <taxon>Sordariomycetes</taxon>
        <taxon>Xylariomycetidae</taxon>
        <taxon>Amphisphaeriales</taxon>
        <taxon>Apiosporaceae</taxon>
        <taxon>Apiospora</taxon>
    </lineage>
</organism>
<name>A0ABR1V165_9PEZI</name>
<accession>A0ABR1V165</accession>
<comment type="caution">
    <text evidence="1">The sequence shown here is derived from an EMBL/GenBank/DDBJ whole genome shotgun (WGS) entry which is preliminary data.</text>
</comment>
<evidence type="ECO:0000313" key="2">
    <source>
        <dbReference type="Proteomes" id="UP001446871"/>
    </source>
</evidence>
<keyword evidence="2" id="KW-1185">Reference proteome</keyword>
<evidence type="ECO:0000313" key="1">
    <source>
        <dbReference type="EMBL" id="KAK8063783.1"/>
    </source>
</evidence>
<gene>
    <name evidence="1" type="ORF">PG996_008435</name>
</gene>
<proteinExistence type="predicted"/>
<protein>
    <submittedName>
        <fullName evidence="1">Uncharacterized protein</fullName>
    </submittedName>
</protein>
<dbReference type="EMBL" id="JAQQWM010000005">
    <property type="protein sequence ID" value="KAK8063783.1"/>
    <property type="molecule type" value="Genomic_DNA"/>
</dbReference>